<dbReference type="AlphaFoldDB" id="A0AAV9MMX4"/>
<comment type="similarity">
    <text evidence="1">Belongs to the methyltransferase superfamily. Type-7 methyltransferase family.</text>
</comment>
<evidence type="ECO:0000256" key="2">
    <source>
        <dbReference type="ARBA" id="ARBA00022603"/>
    </source>
</evidence>
<evidence type="ECO:0000313" key="7">
    <source>
        <dbReference type="Proteomes" id="UP001311915"/>
    </source>
</evidence>
<dbReference type="InterPro" id="IPR029063">
    <property type="entry name" value="SAM-dependent_MTases_sf"/>
</dbReference>
<dbReference type="SUPFAM" id="SSF53335">
    <property type="entry name" value="S-adenosyl-L-methionine-dependent methyltransferases"/>
    <property type="match status" value="1"/>
</dbReference>
<evidence type="ECO:0000256" key="1">
    <source>
        <dbReference type="ARBA" id="ARBA00007967"/>
    </source>
</evidence>
<organism evidence="6 7">
    <name type="scientific">Solanum pinnatisectum</name>
    <name type="common">tansyleaf nightshade</name>
    <dbReference type="NCBI Taxonomy" id="50273"/>
    <lineage>
        <taxon>Eukaryota</taxon>
        <taxon>Viridiplantae</taxon>
        <taxon>Streptophyta</taxon>
        <taxon>Embryophyta</taxon>
        <taxon>Tracheophyta</taxon>
        <taxon>Spermatophyta</taxon>
        <taxon>Magnoliopsida</taxon>
        <taxon>eudicotyledons</taxon>
        <taxon>Gunneridae</taxon>
        <taxon>Pentapetalae</taxon>
        <taxon>asterids</taxon>
        <taxon>lamiids</taxon>
        <taxon>Solanales</taxon>
        <taxon>Solanaceae</taxon>
        <taxon>Solanoideae</taxon>
        <taxon>Solaneae</taxon>
        <taxon>Solanum</taxon>
    </lineage>
</organism>
<dbReference type="Pfam" id="PF03492">
    <property type="entry name" value="Methyltransf_7"/>
    <property type="match status" value="2"/>
</dbReference>
<comment type="caution">
    <text evidence="6">The sequence shown here is derived from an EMBL/GenBank/DDBJ whole genome shotgun (WGS) entry which is preliminary data.</text>
</comment>
<proteinExistence type="inferred from homology"/>
<protein>
    <submittedName>
        <fullName evidence="6">Uncharacterized protein</fullName>
    </submittedName>
</protein>
<dbReference type="Gene3D" id="1.10.1200.270">
    <property type="entry name" value="Methyltransferase, alpha-helical capping domain"/>
    <property type="match status" value="1"/>
</dbReference>
<dbReference type="PANTHER" id="PTHR31009">
    <property type="entry name" value="S-ADENOSYL-L-METHIONINE:CARBOXYL METHYLTRANSFERASE FAMILY PROTEIN"/>
    <property type="match status" value="1"/>
</dbReference>
<keyword evidence="2" id="KW-0489">Methyltransferase</keyword>
<sequence length="341" mass="38993">MAGEKLLMHMNAGNGECSYASSSTLQRKVIQEAKPVLEDAIKKIGDFPKSCFNMADLGCSSGPNTLFTVSNIIKIVQVLCHEKSCKMPEFQVYLNDLPDNDFNTIFKSIPSFYRNLKEANCFVSGIPGSFYERLFPSKSLHFCSLILYIYITRTSSPQVYEAYMKQFDKDFSRFLQVRSEEIVTGGHMVLTFMGRSITDPYGGHCALPDLLSKSLIDLIHEGLIEQAKLDSINFPIYAPYKDEVEKIVQMEGSFDVDTIKFFKVNWDERDNDDDICFDAYSSGKHIARTMRAAFEQMLVSHFELGDSIVDYLFERYAYHLACHLLIQKDKFFNIVISLRNK</sequence>
<evidence type="ECO:0000256" key="3">
    <source>
        <dbReference type="ARBA" id="ARBA00022679"/>
    </source>
</evidence>
<dbReference type="GO" id="GO:0032259">
    <property type="term" value="P:methylation"/>
    <property type="evidence" value="ECO:0007669"/>
    <property type="project" value="UniProtKB-KW"/>
</dbReference>
<dbReference type="Proteomes" id="UP001311915">
    <property type="component" value="Unassembled WGS sequence"/>
</dbReference>
<reference evidence="6 7" key="1">
    <citation type="submission" date="2023-10" db="EMBL/GenBank/DDBJ databases">
        <title>Genome-Wide Identification Analysis in wild type Solanum Pinnatisectum Reveals Some Genes Defensing Phytophthora Infestans.</title>
        <authorList>
            <person name="Sun C."/>
        </authorList>
    </citation>
    <scope>NUCLEOTIDE SEQUENCE [LARGE SCALE GENOMIC DNA]</scope>
    <source>
        <strain evidence="6">LQN</strain>
        <tissue evidence="6">Leaf</tissue>
    </source>
</reference>
<name>A0AAV9MMX4_9SOLN</name>
<keyword evidence="7" id="KW-1185">Reference proteome</keyword>
<gene>
    <name evidence="6" type="ORF">R3W88_002131</name>
</gene>
<keyword evidence="4" id="KW-0479">Metal-binding</keyword>
<evidence type="ECO:0000256" key="4">
    <source>
        <dbReference type="ARBA" id="ARBA00022723"/>
    </source>
</evidence>
<evidence type="ECO:0000313" key="6">
    <source>
        <dbReference type="EMBL" id="KAK4738434.1"/>
    </source>
</evidence>
<dbReference type="GO" id="GO:0008168">
    <property type="term" value="F:methyltransferase activity"/>
    <property type="evidence" value="ECO:0007669"/>
    <property type="project" value="UniProtKB-KW"/>
</dbReference>
<evidence type="ECO:0000256" key="5">
    <source>
        <dbReference type="ARBA" id="ARBA00022842"/>
    </source>
</evidence>
<dbReference type="InterPro" id="IPR042086">
    <property type="entry name" value="MeTrfase_capping"/>
</dbReference>
<keyword evidence="3" id="KW-0808">Transferase</keyword>
<accession>A0AAV9MMX4</accession>
<dbReference type="Gene3D" id="3.40.50.150">
    <property type="entry name" value="Vaccinia Virus protein VP39"/>
    <property type="match status" value="1"/>
</dbReference>
<keyword evidence="5" id="KW-0460">Magnesium</keyword>
<dbReference type="EMBL" id="JAWPEI010000001">
    <property type="protein sequence ID" value="KAK4738434.1"/>
    <property type="molecule type" value="Genomic_DNA"/>
</dbReference>
<dbReference type="InterPro" id="IPR005299">
    <property type="entry name" value="MeTrfase_7"/>
</dbReference>
<dbReference type="GO" id="GO:0046872">
    <property type="term" value="F:metal ion binding"/>
    <property type="evidence" value="ECO:0007669"/>
    <property type="project" value="UniProtKB-KW"/>
</dbReference>